<dbReference type="Proteomes" id="UP000054018">
    <property type="component" value="Unassembled WGS sequence"/>
</dbReference>
<gene>
    <name evidence="1" type="ORF">PISMIDRAFT_683649</name>
</gene>
<organism evidence="1 2">
    <name type="scientific">Pisolithus microcarpus 441</name>
    <dbReference type="NCBI Taxonomy" id="765257"/>
    <lineage>
        <taxon>Eukaryota</taxon>
        <taxon>Fungi</taxon>
        <taxon>Dikarya</taxon>
        <taxon>Basidiomycota</taxon>
        <taxon>Agaricomycotina</taxon>
        <taxon>Agaricomycetes</taxon>
        <taxon>Agaricomycetidae</taxon>
        <taxon>Boletales</taxon>
        <taxon>Sclerodermatineae</taxon>
        <taxon>Pisolithaceae</taxon>
        <taxon>Pisolithus</taxon>
    </lineage>
</organism>
<protein>
    <submittedName>
        <fullName evidence="1">Uncharacterized protein</fullName>
    </submittedName>
</protein>
<keyword evidence="2" id="KW-1185">Reference proteome</keyword>
<evidence type="ECO:0000313" key="1">
    <source>
        <dbReference type="EMBL" id="KIK18963.1"/>
    </source>
</evidence>
<evidence type="ECO:0000313" key="2">
    <source>
        <dbReference type="Proteomes" id="UP000054018"/>
    </source>
</evidence>
<dbReference type="HOGENOM" id="CLU_3074350_0_0_1"/>
<reference evidence="2" key="2">
    <citation type="submission" date="2015-01" db="EMBL/GenBank/DDBJ databases">
        <title>Evolutionary Origins and Diversification of the Mycorrhizal Mutualists.</title>
        <authorList>
            <consortium name="DOE Joint Genome Institute"/>
            <consortium name="Mycorrhizal Genomics Consortium"/>
            <person name="Kohler A."/>
            <person name="Kuo A."/>
            <person name="Nagy L.G."/>
            <person name="Floudas D."/>
            <person name="Copeland A."/>
            <person name="Barry K.W."/>
            <person name="Cichocki N."/>
            <person name="Veneault-Fourrey C."/>
            <person name="LaButti K."/>
            <person name="Lindquist E.A."/>
            <person name="Lipzen A."/>
            <person name="Lundell T."/>
            <person name="Morin E."/>
            <person name="Murat C."/>
            <person name="Riley R."/>
            <person name="Ohm R."/>
            <person name="Sun H."/>
            <person name="Tunlid A."/>
            <person name="Henrissat B."/>
            <person name="Grigoriev I.V."/>
            <person name="Hibbett D.S."/>
            <person name="Martin F."/>
        </authorList>
    </citation>
    <scope>NUCLEOTIDE SEQUENCE [LARGE SCALE GENOMIC DNA]</scope>
    <source>
        <strain evidence="2">441</strain>
    </source>
</reference>
<proteinExistence type="predicted"/>
<accession>A0A0C9ZG80</accession>
<dbReference type="EMBL" id="KN833794">
    <property type="protein sequence ID" value="KIK18963.1"/>
    <property type="molecule type" value="Genomic_DNA"/>
</dbReference>
<name>A0A0C9ZG80_9AGAM</name>
<dbReference type="AlphaFoldDB" id="A0A0C9ZG80"/>
<feature type="non-terminal residue" evidence="1">
    <location>
        <position position="1"/>
    </location>
</feature>
<reference evidence="1 2" key="1">
    <citation type="submission" date="2014-04" db="EMBL/GenBank/DDBJ databases">
        <authorList>
            <consortium name="DOE Joint Genome Institute"/>
            <person name="Kuo A."/>
            <person name="Kohler A."/>
            <person name="Costa M.D."/>
            <person name="Nagy L.G."/>
            <person name="Floudas D."/>
            <person name="Copeland A."/>
            <person name="Barry K.W."/>
            <person name="Cichocki N."/>
            <person name="Veneault-Fourrey C."/>
            <person name="LaButti K."/>
            <person name="Lindquist E.A."/>
            <person name="Lipzen A."/>
            <person name="Lundell T."/>
            <person name="Morin E."/>
            <person name="Murat C."/>
            <person name="Sun H."/>
            <person name="Tunlid A."/>
            <person name="Henrissat B."/>
            <person name="Grigoriev I.V."/>
            <person name="Hibbett D.S."/>
            <person name="Martin F."/>
            <person name="Nordberg H.P."/>
            <person name="Cantor M.N."/>
            <person name="Hua S.X."/>
        </authorList>
    </citation>
    <scope>NUCLEOTIDE SEQUENCE [LARGE SCALE GENOMIC DNA]</scope>
    <source>
        <strain evidence="1 2">441</strain>
    </source>
</reference>
<sequence length="53" mass="5856">RVASPVGHIHPHRCLASWVASCSRVTGTDWSPVKSHTLGKTLVPSVWQWHSPD</sequence>